<dbReference type="InterPro" id="IPR005135">
    <property type="entry name" value="Endo/exonuclease/phosphatase"/>
</dbReference>
<feature type="signal peptide" evidence="1">
    <location>
        <begin position="1"/>
        <end position="23"/>
    </location>
</feature>
<keyword evidence="1" id="KW-0732">Signal</keyword>
<dbReference type="Proteomes" id="UP000308149">
    <property type="component" value="Chromosome"/>
</dbReference>
<sequence>MYRRRALATGLLAMLLAAASAFAGCATIREPRAPSFGIVTFNLYHDKADWPKRRALIVDELRELQPDAIVLQEVLQHEALRNQADDLAAALGYSAYFISIDPGDRPRRYGNAILTRHPVLARDWTRLRPLEDSRTAGWARIDIGGHPLNVYVTHPNYQDDDSGRRMRAQQLADLQAFIARTAGAAPSIVAGDFNAGSGQPELAALEAGHDNAFDTLHGRADPRPTLNPHYFPDDARRIDHVYLQRGPLKPLEARIVLDREGAPGVWPSDHFGLYVRLAFAR</sequence>
<dbReference type="Pfam" id="PF03372">
    <property type="entry name" value="Exo_endo_phos"/>
    <property type="match status" value="1"/>
</dbReference>
<dbReference type="GO" id="GO:0004527">
    <property type="term" value="F:exonuclease activity"/>
    <property type="evidence" value="ECO:0007669"/>
    <property type="project" value="UniProtKB-KW"/>
</dbReference>
<dbReference type="OrthoDB" id="9793162at2"/>
<dbReference type="SUPFAM" id="SSF56219">
    <property type="entry name" value="DNase I-like"/>
    <property type="match status" value="1"/>
</dbReference>
<dbReference type="EMBL" id="CP040871">
    <property type="protein sequence ID" value="QDA58358.1"/>
    <property type="molecule type" value="Genomic_DNA"/>
</dbReference>
<feature type="chain" id="PRO_5023133081" evidence="1">
    <location>
        <begin position="24"/>
        <end position="281"/>
    </location>
</feature>
<dbReference type="PROSITE" id="PS51257">
    <property type="entry name" value="PROKAR_LIPOPROTEIN"/>
    <property type="match status" value="1"/>
</dbReference>
<feature type="domain" description="Endonuclease/exonuclease/phosphatase" evidence="2">
    <location>
        <begin position="39"/>
        <end position="270"/>
    </location>
</feature>
<dbReference type="AlphaFoldDB" id="A0A5B7ZTS9"/>
<gene>
    <name evidence="3" type="ORF">FHQ07_14105</name>
</gene>
<accession>A0A5B7ZTS9</accession>
<dbReference type="InterPro" id="IPR051916">
    <property type="entry name" value="GPI-anchor_lipid_remodeler"/>
</dbReference>
<keyword evidence="3" id="KW-0269">Exonuclease</keyword>
<reference evidence="3 4" key="1">
    <citation type="submission" date="2019-06" db="EMBL/GenBank/DDBJ databases">
        <title>Thermomonas aquatica sp. nov., isolated from an industrial wastewater treatment plant.</title>
        <authorList>
            <person name="Jeon J.H."/>
            <person name="Park D.-S."/>
        </authorList>
    </citation>
    <scope>NUCLEOTIDE SEQUENCE [LARGE SCALE GENOMIC DNA]</scope>
    <source>
        <strain evidence="3 4">SY21</strain>
    </source>
</reference>
<dbReference type="PANTHER" id="PTHR14859:SF15">
    <property type="entry name" value="ENDONUCLEASE_EXONUCLEASE_PHOSPHATASE DOMAIN-CONTAINING PROTEIN"/>
    <property type="match status" value="1"/>
</dbReference>
<dbReference type="GO" id="GO:0016020">
    <property type="term" value="C:membrane"/>
    <property type="evidence" value="ECO:0007669"/>
    <property type="project" value="GOC"/>
</dbReference>
<dbReference type="PANTHER" id="PTHR14859">
    <property type="entry name" value="CALCOFLUOR WHITE HYPERSENSITIVE PROTEIN PRECURSOR"/>
    <property type="match status" value="1"/>
</dbReference>
<dbReference type="KEGG" id="thes:FHQ07_14105"/>
<keyword evidence="3" id="KW-0540">Nuclease</keyword>
<keyword evidence="3" id="KW-0378">Hydrolase</keyword>
<proteinExistence type="predicted"/>
<evidence type="ECO:0000313" key="4">
    <source>
        <dbReference type="Proteomes" id="UP000308149"/>
    </source>
</evidence>
<protein>
    <submittedName>
        <fullName evidence="3">Endonuclease/exonuclease/phosphatase family protein</fullName>
    </submittedName>
</protein>
<name>A0A5B7ZTS9_9GAMM</name>
<keyword evidence="3" id="KW-0255">Endonuclease</keyword>
<evidence type="ECO:0000259" key="2">
    <source>
        <dbReference type="Pfam" id="PF03372"/>
    </source>
</evidence>
<dbReference type="InterPro" id="IPR036691">
    <property type="entry name" value="Endo/exonu/phosph_ase_sf"/>
</dbReference>
<keyword evidence="4" id="KW-1185">Reference proteome</keyword>
<dbReference type="Gene3D" id="3.60.10.10">
    <property type="entry name" value="Endonuclease/exonuclease/phosphatase"/>
    <property type="match status" value="1"/>
</dbReference>
<dbReference type="RefSeq" id="WP_139717734.1">
    <property type="nucleotide sequence ID" value="NZ_CP040871.1"/>
</dbReference>
<dbReference type="GO" id="GO:0006506">
    <property type="term" value="P:GPI anchor biosynthetic process"/>
    <property type="evidence" value="ECO:0007669"/>
    <property type="project" value="TreeGrafter"/>
</dbReference>
<organism evidence="3 4">
    <name type="scientific">Thermomonas aquatica</name>
    <dbReference type="NCBI Taxonomy" id="2202149"/>
    <lineage>
        <taxon>Bacteria</taxon>
        <taxon>Pseudomonadati</taxon>
        <taxon>Pseudomonadota</taxon>
        <taxon>Gammaproteobacteria</taxon>
        <taxon>Lysobacterales</taxon>
        <taxon>Lysobacteraceae</taxon>
        <taxon>Thermomonas</taxon>
    </lineage>
</organism>
<dbReference type="GO" id="GO:0004519">
    <property type="term" value="F:endonuclease activity"/>
    <property type="evidence" value="ECO:0007669"/>
    <property type="project" value="UniProtKB-KW"/>
</dbReference>
<evidence type="ECO:0000313" key="3">
    <source>
        <dbReference type="EMBL" id="QDA58358.1"/>
    </source>
</evidence>
<evidence type="ECO:0000256" key="1">
    <source>
        <dbReference type="SAM" id="SignalP"/>
    </source>
</evidence>